<evidence type="ECO:0000313" key="3">
    <source>
        <dbReference type="EMBL" id="CAG8703002.1"/>
    </source>
</evidence>
<dbReference type="Proteomes" id="UP000789831">
    <property type="component" value="Unassembled WGS sequence"/>
</dbReference>
<protein>
    <submittedName>
        <fullName evidence="3">6092_t:CDS:1</fullName>
    </submittedName>
</protein>
<dbReference type="OrthoDB" id="2418834at2759"/>
<dbReference type="EMBL" id="CAJVPL010018773">
    <property type="protein sequence ID" value="CAG8703002.1"/>
    <property type="molecule type" value="Genomic_DNA"/>
</dbReference>
<dbReference type="Pfam" id="PF03221">
    <property type="entry name" value="HTH_Tnp_Tc5"/>
    <property type="match status" value="1"/>
</dbReference>
<feature type="non-terminal residue" evidence="3">
    <location>
        <position position="1"/>
    </location>
</feature>
<accession>A0A9N9HSD2</accession>
<dbReference type="SUPFAM" id="SSF46689">
    <property type="entry name" value="Homeodomain-like"/>
    <property type="match status" value="1"/>
</dbReference>
<evidence type="ECO:0000313" key="4">
    <source>
        <dbReference type="Proteomes" id="UP000789831"/>
    </source>
</evidence>
<dbReference type="GO" id="GO:0003677">
    <property type="term" value="F:DNA binding"/>
    <property type="evidence" value="ECO:0007669"/>
    <property type="project" value="UniProtKB-KW"/>
</dbReference>
<dbReference type="InterPro" id="IPR009057">
    <property type="entry name" value="Homeodomain-like_sf"/>
</dbReference>
<dbReference type="Gene3D" id="1.10.10.60">
    <property type="entry name" value="Homeodomain-like"/>
    <property type="match status" value="1"/>
</dbReference>
<keyword evidence="4" id="KW-1185">Reference proteome</keyword>
<name>A0A9N9HSD2_9GLOM</name>
<evidence type="ECO:0000259" key="2">
    <source>
        <dbReference type="Pfam" id="PF03221"/>
    </source>
</evidence>
<dbReference type="AlphaFoldDB" id="A0A9N9HSD2"/>
<sequence length="115" mass="13492">KNNYAKKTGLSFDQEPRTGKRLWDHLEVESTAVKFKRNQKSNYPEIEEAMLIWVDQAIARELTIQGTLVQEKAKWFAERLGRREESGSAPIEDIPRFRIELQDVLRGYPLENIFN</sequence>
<reference evidence="3" key="1">
    <citation type="submission" date="2021-06" db="EMBL/GenBank/DDBJ databases">
        <authorList>
            <person name="Kallberg Y."/>
            <person name="Tangrot J."/>
            <person name="Rosling A."/>
        </authorList>
    </citation>
    <scope>NUCLEOTIDE SEQUENCE</scope>
    <source>
        <strain evidence="3">MT106</strain>
    </source>
</reference>
<feature type="non-terminal residue" evidence="3">
    <location>
        <position position="115"/>
    </location>
</feature>
<evidence type="ECO:0000256" key="1">
    <source>
        <dbReference type="ARBA" id="ARBA00023125"/>
    </source>
</evidence>
<organism evidence="3 4">
    <name type="scientific">Ambispora gerdemannii</name>
    <dbReference type="NCBI Taxonomy" id="144530"/>
    <lineage>
        <taxon>Eukaryota</taxon>
        <taxon>Fungi</taxon>
        <taxon>Fungi incertae sedis</taxon>
        <taxon>Mucoromycota</taxon>
        <taxon>Glomeromycotina</taxon>
        <taxon>Glomeromycetes</taxon>
        <taxon>Archaeosporales</taxon>
        <taxon>Ambisporaceae</taxon>
        <taxon>Ambispora</taxon>
    </lineage>
</organism>
<proteinExistence type="predicted"/>
<gene>
    <name evidence="3" type="ORF">AGERDE_LOCUS13604</name>
</gene>
<keyword evidence="1" id="KW-0238">DNA-binding</keyword>
<comment type="caution">
    <text evidence="3">The sequence shown here is derived from an EMBL/GenBank/DDBJ whole genome shotgun (WGS) entry which is preliminary data.</text>
</comment>
<feature type="domain" description="HTH CENPB-type" evidence="2">
    <location>
        <begin position="43"/>
        <end position="83"/>
    </location>
</feature>
<dbReference type="InterPro" id="IPR006600">
    <property type="entry name" value="HTH_CenpB_DNA-bd_dom"/>
</dbReference>